<gene>
    <name evidence="8" type="ORF">GW7_06650</name>
</gene>
<dbReference type="GO" id="GO:0006351">
    <property type="term" value="P:DNA-templated transcription"/>
    <property type="evidence" value="ECO:0007669"/>
    <property type="project" value="InterPro"/>
</dbReference>
<evidence type="ECO:0000256" key="3">
    <source>
        <dbReference type="ARBA" id="ARBA00023015"/>
    </source>
</evidence>
<evidence type="ECO:0000256" key="6">
    <source>
        <dbReference type="ARBA" id="ARBA00023242"/>
    </source>
</evidence>
<evidence type="ECO:0000256" key="2">
    <source>
        <dbReference type="ARBA" id="ARBA00010099"/>
    </source>
</evidence>
<evidence type="ECO:0000313" key="8">
    <source>
        <dbReference type="EMBL" id="EHB13069.1"/>
    </source>
</evidence>
<dbReference type="InParanoid" id="G5BUV8"/>
<sequence length="80" mass="9152">MGWQEYPGNDENCFPLTEDELKESHVKAEQLRRNGFGKKGFLQSRSVSLFSPWTNTCKAKFEDSDTETSSRETSDDDALK</sequence>
<evidence type="ECO:0000256" key="4">
    <source>
        <dbReference type="ARBA" id="ARBA00023125"/>
    </source>
</evidence>
<proteinExistence type="inferred from homology"/>
<feature type="region of interest" description="Disordered" evidence="7">
    <location>
        <begin position="60"/>
        <end position="80"/>
    </location>
</feature>
<keyword evidence="4" id="KW-0238">DNA-binding</keyword>
<dbReference type="InterPro" id="IPR028128">
    <property type="entry name" value="Vasculin_fam"/>
</dbReference>
<keyword evidence="5" id="KW-0804">Transcription</keyword>
<dbReference type="GO" id="GO:0003723">
    <property type="term" value="F:RNA binding"/>
    <property type="evidence" value="ECO:0007669"/>
    <property type="project" value="InterPro"/>
</dbReference>
<dbReference type="AlphaFoldDB" id="G5BUV8"/>
<dbReference type="Pfam" id="PF15337">
    <property type="entry name" value="Vasculin"/>
    <property type="match status" value="1"/>
</dbReference>
<dbReference type="PANTHER" id="PTHR14339:SF10">
    <property type="entry name" value="VASCULIN-LIKE PROTEIN 1"/>
    <property type="match status" value="1"/>
</dbReference>
<keyword evidence="6" id="KW-0539">Nucleus</keyword>
<evidence type="ECO:0000256" key="7">
    <source>
        <dbReference type="SAM" id="MobiDB-lite"/>
    </source>
</evidence>
<accession>G5BUV8</accession>
<evidence type="ECO:0000256" key="5">
    <source>
        <dbReference type="ARBA" id="ARBA00023163"/>
    </source>
</evidence>
<reference evidence="8 9" key="1">
    <citation type="journal article" date="2011" name="Nature">
        <title>Genome sequencing reveals insights into physiology and longevity of the naked mole rat.</title>
        <authorList>
            <person name="Kim E.B."/>
            <person name="Fang X."/>
            <person name="Fushan A.A."/>
            <person name="Huang Z."/>
            <person name="Lobanov A.V."/>
            <person name="Han L."/>
            <person name="Marino S.M."/>
            <person name="Sun X."/>
            <person name="Turanov A.A."/>
            <person name="Yang P."/>
            <person name="Yim S.H."/>
            <person name="Zhao X."/>
            <person name="Kasaikina M.V."/>
            <person name="Stoletzki N."/>
            <person name="Peng C."/>
            <person name="Polak P."/>
            <person name="Xiong Z."/>
            <person name="Kiezun A."/>
            <person name="Zhu Y."/>
            <person name="Chen Y."/>
            <person name="Kryukov G.V."/>
            <person name="Zhang Q."/>
            <person name="Peshkin L."/>
            <person name="Yang L."/>
            <person name="Bronson R.T."/>
            <person name="Buffenstein R."/>
            <person name="Wang B."/>
            <person name="Han C."/>
            <person name="Li Q."/>
            <person name="Chen L."/>
            <person name="Zhao W."/>
            <person name="Sunyaev S.R."/>
            <person name="Park T.J."/>
            <person name="Zhang G."/>
            <person name="Wang J."/>
            <person name="Gladyshev V.N."/>
        </authorList>
    </citation>
    <scope>NUCLEOTIDE SEQUENCE [LARGE SCALE GENOMIC DNA]</scope>
</reference>
<dbReference type="PANTHER" id="PTHR14339">
    <property type="entry name" value="VASCULIN"/>
    <property type="match status" value="1"/>
</dbReference>
<comment type="subcellular location">
    <subcellularLocation>
        <location evidence="1">Nucleus</location>
    </subcellularLocation>
</comment>
<evidence type="ECO:0000313" key="9">
    <source>
        <dbReference type="Proteomes" id="UP000006813"/>
    </source>
</evidence>
<keyword evidence="3" id="KW-0805">Transcription regulation</keyword>
<protein>
    <submittedName>
        <fullName evidence="8">Vasculin-like protein 1</fullName>
    </submittedName>
</protein>
<evidence type="ECO:0000256" key="1">
    <source>
        <dbReference type="ARBA" id="ARBA00004123"/>
    </source>
</evidence>
<dbReference type="Proteomes" id="UP000006813">
    <property type="component" value="Unassembled WGS sequence"/>
</dbReference>
<dbReference type="GO" id="GO:0005634">
    <property type="term" value="C:nucleus"/>
    <property type="evidence" value="ECO:0007669"/>
    <property type="project" value="UniProtKB-SubCell"/>
</dbReference>
<name>G5BUV8_HETGA</name>
<organism evidence="8 9">
    <name type="scientific">Heterocephalus glaber</name>
    <name type="common">Naked mole rat</name>
    <dbReference type="NCBI Taxonomy" id="10181"/>
    <lineage>
        <taxon>Eukaryota</taxon>
        <taxon>Metazoa</taxon>
        <taxon>Chordata</taxon>
        <taxon>Craniata</taxon>
        <taxon>Vertebrata</taxon>
        <taxon>Euteleostomi</taxon>
        <taxon>Mammalia</taxon>
        <taxon>Eutheria</taxon>
        <taxon>Euarchontoglires</taxon>
        <taxon>Glires</taxon>
        <taxon>Rodentia</taxon>
        <taxon>Hystricomorpha</taxon>
        <taxon>Bathyergidae</taxon>
        <taxon>Heterocephalus</taxon>
    </lineage>
</organism>
<comment type="similarity">
    <text evidence="2">Belongs to the vasculin family.</text>
</comment>
<dbReference type="GO" id="GO:0045893">
    <property type="term" value="P:positive regulation of DNA-templated transcription"/>
    <property type="evidence" value="ECO:0007669"/>
    <property type="project" value="InterPro"/>
</dbReference>
<dbReference type="EMBL" id="JH171987">
    <property type="protein sequence ID" value="EHB13069.1"/>
    <property type="molecule type" value="Genomic_DNA"/>
</dbReference>
<dbReference type="GO" id="GO:0003677">
    <property type="term" value="F:DNA binding"/>
    <property type="evidence" value="ECO:0007669"/>
    <property type="project" value="UniProtKB-KW"/>
</dbReference>